<evidence type="ECO:0000313" key="1">
    <source>
        <dbReference type="EMBL" id="KAB8240778.1"/>
    </source>
</evidence>
<organism evidence="1">
    <name type="scientific">Aspergillus flavus</name>
    <dbReference type="NCBI Taxonomy" id="5059"/>
    <lineage>
        <taxon>Eukaryota</taxon>
        <taxon>Fungi</taxon>
        <taxon>Dikarya</taxon>
        <taxon>Ascomycota</taxon>
        <taxon>Pezizomycotina</taxon>
        <taxon>Eurotiomycetes</taxon>
        <taxon>Eurotiomycetidae</taxon>
        <taxon>Eurotiales</taxon>
        <taxon>Aspergillaceae</taxon>
        <taxon>Aspergillus</taxon>
        <taxon>Aspergillus subgen. Circumdati</taxon>
    </lineage>
</organism>
<dbReference type="Proteomes" id="UP000325434">
    <property type="component" value="Unassembled WGS sequence"/>
</dbReference>
<dbReference type="EMBL" id="ML734717">
    <property type="protein sequence ID" value="KAB8240778.1"/>
    <property type="molecule type" value="Genomic_DNA"/>
</dbReference>
<accession>A0A5N6GFN1</accession>
<proteinExistence type="predicted"/>
<dbReference type="AlphaFoldDB" id="A0A5N6GFN1"/>
<name>A0A5N6GFN1_ASPFL</name>
<sequence>MLVHAVGRARGVFCCPFLRLSRTCTACSSHRCRDVTGWLAALQSIATLFKGSCCSESLLSNRIGRLSSAPRSLTSKSHTAY</sequence>
<reference evidence="1" key="1">
    <citation type="submission" date="2019-04" db="EMBL/GenBank/DDBJ databases">
        <title>Friends and foes A comparative genomics study of 23 Aspergillus species from section Flavi.</title>
        <authorList>
            <consortium name="DOE Joint Genome Institute"/>
            <person name="Kjaerbolling I."/>
            <person name="Vesth T."/>
            <person name="Frisvad J.C."/>
            <person name="Nybo J.L."/>
            <person name="Theobald S."/>
            <person name="Kildgaard S."/>
            <person name="Isbrandt T."/>
            <person name="Kuo A."/>
            <person name="Sato A."/>
            <person name="Lyhne E.K."/>
            <person name="Kogle M.E."/>
            <person name="Wiebenga A."/>
            <person name="Kun R.S."/>
            <person name="Lubbers R.J."/>
            <person name="Makela M.R."/>
            <person name="Barry K."/>
            <person name="Chovatia M."/>
            <person name="Clum A."/>
            <person name="Daum C."/>
            <person name="Haridas S."/>
            <person name="He G."/>
            <person name="LaButti K."/>
            <person name="Lipzen A."/>
            <person name="Mondo S."/>
            <person name="Riley R."/>
            <person name="Salamov A."/>
            <person name="Simmons B.A."/>
            <person name="Magnuson J.K."/>
            <person name="Henrissat B."/>
            <person name="Mortensen U.H."/>
            <person name="Larsen T.O."/>
            <person name="Devries R.P."/>
            <person name="Grigoriev I.V."/>
            <person name="Machida M."/>
            <person name="Baker S.E."/>
            <person name="Andersen M.R."/>
        </authorList>
    </citation>
    <scope>NUCLEOTIDE SEQUENCE [LARGE SCALE GENOMIC DNA]</scope>
    <source>
        <strain evidence="1">CBS 121.62</strain>
    </source>
</reference>
<protein>
    <submittedName>
        <fullName evidence="1">Uncharacterized protein</fullName>
    </submittedName>
</protein>
<gene>
    <name evidence="1" type="ORF">BDV35DRAFT_101739</name>
</gene>